<dbReference type="GO" id="GO:0005765">
    <property type="term" value="C:lysosomal membrane"/>
    <property type="evidence" value="ECO:0007669"/>
    <property type="project" value="UniProtKB-SubCell"/>
</dbReference>
<dbReference type="OrthoDB" id="5599713at2759"/>
<accession>A0A814EB70</accession>
<dbReference type="EMBL" id="CAJNOO010000527">
    <property type="protein sequence ID" value="CAF0969739.1"/>
    <property type="molecule type" value="Genomic_DNA"/>
</dbReference>
<dbReference type="GO" id="GO:0005813">
    <property type="term" value="C:centrosome"/>
    <property type="evidence" value="ECO:0007669"/>
    <property type="project" value="UniProtKB-SubCell"/>
</dbReference>
<dbReference type="GO" id="GO:1904263">
    <property type="term" value="P:positive regulation of TORC1 signaling"/>
    <property type="evidence" value="ECO:0007669"/>
    <property type="project" value="TreeGrafter"/>
</dbReference>
<dbReference type="Pfam" id="PF11704">
    <property type="entry name" value="Folliculin"/>
    <property type="match status" value="1"/>
</dbReference>
<comment type="caution">
    <text evidence="17">The sequence shown here is derived from an EMBL/GenBank/DDBJ whole genome shotgun (WGS) entry which is preliminary data.</text>
</comment>
<evidence type="ECO:0000256" key="8">
    <source>
        <dbReference type="ARBA" id="ARBA00021824"/>
    </source>
</evidence>
<dbReference type="PANTHER" id="PTHR31441">
    <property type="entry name" value="FOLLICULIN FAMILY MEMBER"/>
    <property type="match status" value="1"/>
</dbReference>
<evidence type="ECO:0000256" key="9">
    <source>
        <dbReference type="ARBA" id="ARBA00022468"/>
    </source>
</evidence>
<dbReference type="GO" id="GO:0005929">
    <property type="term" value="C:cilium"/>
    <property type="evidence" value="ECO:0007669"/>
    <property type="project" value="UniProtKB-SubCell"/>
</dbReference>
<keyword evidence="12" id="KW-0206">Cytoskeleton</keyword>
<dbReference type="Gene3D" id="3.40.50.12430">
    <property type="match status" value="1"/>
</dbReference>
<dbReference type="GO" id="GO:0005096">
    <property type="term" value="F:GTPase activator activity"/>
    <property type="evidence" value="ECO:0007669"/>
    <property type="project" value="UniProtKB-KW"/>
</dbReference>
<gene>
    <name evidence="17" type="ORF">RFH988_LOCUS12564</name>
</gene>
<dbReference type="InterPro" id="IPR032035">
    <property type="entry name" value="Folliculin_DENN"/>
</dbReference>
<dbReference type="GO" id="GO:0005819">
    <property type="term" value="C:spindle"/>
    <property type="evidence" value="ECO:0007669"/>
    <property type="project" value="UniProtKB-SubCell"/>
</dbReference>
<evidence type="ECO:0000256" key="4">
    <source>
        <dbReference type="ARBA" id="ARBA00004300"/>
    </source>
</evidence>
<evidence type="ECO:0000313" key="18">
    <source>
        <dbReference type="Proteomes" id="UP000663882"/>
    </source>
</evidence>
<name>A0A814EB70_9BILA</name>
<evidence type="ECO:0000256" key="3">
    <source>
        <dbReference type="ARBA" id="ARBA00004186"/>
    </source>
</evidence>
<evidence type="ECO:0000256" key="1">
    <source>
        <dbReference type="ARBA" id="ARBA00004123"/>
    </source>
</evidence>
<dbReference type="PANTHER" id="PTHR31441:SF2">
    <property type="entry name" value="FOLLICULIN"/>
    <property type="match status" value="1"/>
</dbReference>
<evidence type="ECO:0000256" key="6">
    <source>
        <dbReference type="ARBA" id="ARBA00004656"/>
    </source>
</evidence>
<keyword evidence="10" id="KW-0963">Cytoplasm</keyword>
<evidence type="ECO:0000256" key="5">
    <source>
        <dbReference type="ARBA" id="ARBA00004514"/>
    </source>
</evidence>
<dbReference type="GO" id="GO:0005829">
    <property type="term" value="C:cytosol"/>
    <property type="evidence" value="ECO:0007669"/>
    <property type="project" value="UniProtKB-SubCell"/>
</dbReference>
<dbReference type="InterPro" id="IPR044886">
    <property type="entry name" value="FLCN_DENN_C_sf"/>
</dbReference>
<dbReference type="PROSITE" id="PS51834">
    <property type="entry name" value="DENN_FLCN_SMCR8"/>
    <property type="match status" value="1"/>
</dbReference>
<organism evidence="17 18">
    <name type="scientific">Rotaria sordida</name>
    <dbReference type="NCBI Taxonomy" id="392033"/>
    <lineage>
        <taxon>Eukaryota</taxon>
        <taxon>Metazoa</taxon>
        <taxon>Spiralia</taxon>
        <taxon>Gnathifera</taxon>
        <taxon>Rotifera</taxon>
        <taxon>Eurotatoria</taxon>
        <taxon>Bdelloidea</taxon>
        <taxon>Philodinida</taxon>
        <taxon>Philodinidae</taxon>
        <taxon>Rotaria</taxon>
    </lineage>
</organism>
<dbReference type="InterPro" id="IPR021713">
    <property type="entry name" value="Folliculin"/>
</dbReference>
<keyword evidence="14" id="KW-0539">Nucleus</keyword>
<evidence type="ECO:0000256" key="13">
    <source>
        <dbReference type="ARBA" id="ARBA00023228"/>
    </source>
</evidence>
<evidence type="ECO:0000256" key="2">
    <source>
        <dbReference type="ARBA" id="ARBA00004138"/>
    </source>
</evidence>
<keyword evidence="11" id="KW-0472">Membrane</keyword>
<dbReference type="InterPro" id="IPR037521">
    <property type="entry name" value="FLCN/SMCR8_DENN"/>
</dbReference>
<dbReference type="Proteomes" id="UP000663882">
    <property type="component" value="Unassembled WGS sequence"/>
</dbReference>
<dbReference type="InterPro" id="IPR037520">
    <property type="entry name" value="Folliculin/SMCR8_longin"/>
</dbReference>
<comment type="similarity">
    <text evidence="7">Belongs to the folliculin family.</text>
</comment>
<evidence type="ECO:0000256" key="7">
    <source>
        <dbReference type="ARBA" id="ARBA00009987"/>
    </source>
</evidence>
<proteinExistence type="inferred from homology"/>
<feature type="domain" description="UDENN FLCN/SMCR8-type" evidence="16">
    <location>
        <begin position="60"/>
        <end position="542"/>
    </location>
</feature>
<evidence type="ECO:0000259" key="16">
    <source>
        <dbReference type="PROSITE" id="PS51834"/>
    </source>
</evidence>
<keyword evidence="15" id="KW-0966">Cell projection</keyword>
<keyword evidence="13" id="KW-0458">Lysosome</keyword>
<dbReference type="Pfam" id="PF16692">
    <property type="entry name" value="Folliculin_C"/>
    <property type="match status" value="1"/>
</dbReference>
<evidence type="ECO:0000256" key="15">
    <source>
        <dbReference type="ARBA" id="ARBA00023273"/>
    </source>
</evidence>
<dbReference type="AlphaFoldDB" id="A0A814EB70"/>
<sequence length="569" mass="65958">MSASCALQHFCDIHGPQILLCTEERTYIHDLNDNDNEGLKAFYSQYIKSEHPQGKVECKSCTLSSDGTLVSTVDLLTHMLYISSSSTPNQELFKNIRNACVRSLNIEKSTENGQPVLFGDDENGFCLSLVFSCKDFHARGSQRLYSLCYLCSDKYHLISLMRFISECMRQVIYWLQHDADETYEEEGRIKVNTNLNETIPTYIFRPPPHTPSQRMLSDIVHDSKLIYRIHALFVWILRISHSVIKESLFDALPTEEQTTKQERKDICENEHLTKHRTRAIVEILPSILTTNKQNYFSTSIYASIDSDYQNENDFDDDDYDSLEYQFSSYGNKALQLFKEFIIKLNDIKHLQHILYNWIIGNQLIIKYTNRLDNKEFIRAFASVFRLFLPDGCCHLIETTNPIASCTANLVLFDTDLITTNEIEINHDTNSIIITIIVDSIDDHIREAKLETLPLLKSKIIVSTYVKMIIEALNDNSLDDEAFEAIITQHKIKYLNKAKLYFQLGRCQIASTLSLSERQQMNILNVNNPNDLLLIRFWQKGLSQSYKTQIRMLKQDDNQQQQQQKTSKIK</sequence>
<evidence type="ECO:0000256" key="10">
    <source>
        <dbReference type="ARBA" id="ARBA00022490"/>
    </source>
</evidence>
<evidence type="ECO:0000256" key="11">
    <source>
        <dbReference type="ARBA" id="ARBA00023136"/>
    </source>
</evidence>
<dbReference type="GO" id="GO:0005634">
    <property type="term" value="C:nucleus"/>
    <property type="evidence" value="ECO:0007669"/>
    <property type="project" value="UniProtKB-SubCell"/>
</dbReference>
<evidence type="ECO:0000256" key="14">
    <source>
        <dbReference type="ARBA" id="ARBA00023242"/>
    </source>
</evidence>
<evidence type="ECO:0000256" key="12">
    <source>
        <dbReference type="ARBA" id="ARBA00023212"/>
    </source>
</evidence>
<protein>
    <recommendedName>
        <fullName evidence="8">Folliculin</fullName>
    </recommendedName>
</protein>
<keyword evidence="9" id="KW-0343">GTPase activation</keyword>
<reference evidence="17" key="1">
    <citation type="submission" date="2021-02" db="EMBL/GenBank/DDBJ databases">
        <authorList>
            <person name="Nowell W R."/>
        </authorList>
    </citation>
    <scope>NUCLEOTIDE SEQUENCE</scope>
</reference>
<dbReference type="Gene3D" id="1.10.10.1730">
    <property type="entry name" value="Folliculin"/>
    <property type="match status" value="1"/>
</dbReference>
<evidence type="ECO:0000313" key="17">
    <source>
        <dbReference type="EMBL" id="CAF0969739.1"/>
    </source>
</evidence>
<comment type="subcellular location">
    <subcellularLocation>
        <location evidence="2">Cell projection</location>
        <location evidence="2">Cilium</location>
    </subcellularLocation>
    <subcellularLocation>
        <location evidence="4">Cytoplasm</location>
        <location evidence="4">Cytoskeleton</location>
        <location evidence="4">Microtubule organizing center</location>
        <location evidence="4">Centrosome</location>
    </subcellularLocation>
    <subcellularLocation>
        <location evidence="3">Cytoplasm</location>
        <location evidence="3">Cytoskeleton</location>
        <location evidence="3">Spindle</location>
    </subcellularLocation>
    <subcellularLocation>
        <location evidence="5">Cytoplasm</location>
        <location evidence="5">Cytosol</location>
    </subcellularLocation>
    <subcellularLocation>
        <location evidence="6">Lysosome membrane</location>
    </subcellularLocation>
    <subcellularLocation>
        <location evidence="1">Nucleus</location>
    </subcellularLocation>
</comment>